<dbReference type="EMBL" id="CM009756">
    <property type="protein sequence ID" value="PUZ45444.1"/>
    <property type="molecule type" value="Genomic_DNA"/>
</dbReference>
<dbReference type="Gramene" id="PUZ45444">
    <property type="protein sequence ID" value="PUZ45444"/>
    <property type="gene ID" value="GQ55_8G223700"/>
</dbReference>
<dbReference type="Pfam" id="PF00646">
    <property type="entry name" value="F-box"/>
    <property type="match status" value="1"/>
</dbReference>
<dbReference type="AlphaFoldDB" id="A0A2T7CQ45"/>
<gene>
    <name evidence="3" type="ORF">GQ55_8G223700</name>
</gene>
<sequence>MEPAEAARKRARPSRPRGGGGPDRLSALPDCLLHVIMSSLKARQAVRTCVLSRRWRDLWRSVPCLDVDIDEFRANTAAPDFDHDAGSGGNSIPDSSDDSSSSDYSSSSWDSDGCSSSDYSSSSWESDDSSDSSSSSDDDDDGNSKEWEEFEDFTANLMSRCNIAELDSFRLHIGSRRAPPFCRLQARGWLRRAMKYCNPDPASPRKGLSPSPWRLKRLHLCHMFLGDGFAKHVSSVCRNLEDLELHDCNCQIQSVTSDSLKTLVLKNCSWHNLSEIALPTLKTLVIDGGRNISHCVLVILTPAVASLHLAVRVDHFYGGISTNQMPSLVKASIHLQGHRYSLPESSKLGGDQFKLLCSISNATSLELSGVGKRVLGKKPTFQEFMNLRNLLLDECDLKNDFRTLGFFLQSSPNLEKLTLRHCKFPNYPKKKKGEPKLNKTSSSEFRGLDFMCENLKVEIISSNSDARELVKVLLHASGNLSRKNIKFTKVN</sequence>
<protein>
    <recommendedName>
        <fullName evidence="2">F-box domain-containing protein</fullName>
    </recommendedName>
</protein>
<dbReference type="Proteomes" id="UP000244336">
    <property type="component" value="Chromosome 8"/>
</dbReference>
<feature type="domain" description="F-box" evidence="2">
    <location>
        <begin position="25"/>
        <end position="64"/>
    </location>
</feature>
<feature type="compositionally biased region" description="Low complexity" evidence="1">
    <location>
        <begin position="98"/>
        <end position="124"/>
    </location>
</feature>
<evidence type="ECO:0000256" key="1">
    <source>
        <dbReference type="SAM" id="MobiDB-lite"/>
    </source>
</evidence>
<dbReference type="Gramene" id="PUZ45442">
    <property type="protein sequence ID" value="PUZ45442"/>
    <property type="gene ID" value="GQ55_8G223700"/>
</dbReference>
<evidence type="ECO:0000313" key="4">
    <source>
        <dbReference type="Proteomes" id="UP000244336"/>
    </source>
</evidence>
<dbReference type="SUPFAM" id="SSF52047">
    <property type="entry name" value="RNI-like"/>
    <property type="match status" value="1"/>
</dbReference>
<dbReference type="SUPFAM" id="SSF81383">
    <property type="entry name" value="F-box domain"/>
    <property type="match status" value="1"/>
</dbReference>
<dbReference type="InterPro" id="IPR053197">
    <property type="entry name" value="F-box_SCFL_complex_component"/>
</dbReference>
<feature type="region of interest" description="Disordered" evidence="1">
    <location>
        <begin position="78"/>
        <end position="145"/>
    </location>
</feature>
<proteinExistence type="predicted"/>
<feature type="region of interest" description="Disordered" evidence="1">
    <location>
        <begin position="1"/>
        <end position="24"/>
    </location>
</feature>
<dbReference type="EMBL" id="CM009756">
    <property type="protein sequence ID" value="PUZ45442.1"/>
    <property type="molecule type" value="Genomic_DNA"/>
</dbReference>
<dbReference type="PANTHER" id="PTHR34223:SF27">
    <property type="entry name" value="F-BOX DOMAIN-CONTAINING PROTEIN"/>
    <property type="match status" value="1"/>
</dbReference>
<dbReference type="InterPro" id="IPR001810">
    <property type="entry name" value="F-box_dom"/>
</dbReference>
<keyword evidence="4" id="KW-1185">Reference proteome</keyword>
<dbReference type="STRING" id="1504633.A0A2T7CQ45"/>
<dbReference type="CDD" id="cd22160">
    <property type="entry name" value="F-box_AtFBL13-like"/>
    <property type="match status" value="1"/>
</dbReference>
<accession>A0A2T7CQ45</accession>
<feature type="compositionally biased region" description="Acidic residues" evidence="1">
    <location>
        <begin position="125"/>
        <end position="141"/>
    </location>
</feature>
<dbReference type="InterPro" id="IPR053781">
    <property type="entry name" value="F-box_AtFBL13-like"/>
</dbReference>
<name>A0A2T7CQ45_9POAL</name>
<evidence type="ECO:0000313" key="3">
    <source>
        <dbReference type="EMBL" id="PUZ45442.1"/>
    </source>
</evidence>
<dbReference type="Gene3D" id="3.80.10.10">
    <property type="entry name" value="Ribonuclease Inhibitor"/>
    <property type="match status" value="1"/>
</dbReference>
<dbReference type="InterPro" id="IPR036047">
    <property type="entry name" value="F-box-like_dom_sf"/>
</dbReference>
<reference evidence="3 4" key="1">
    <citation type="submission" date="2018-04" db="EMBL/GenBank/DDBJ databases">
        <title>WGS assembly of Panicum hallii var. hallii HAL2.</title>
        <authorList>
            <person name="Lovell J."/>
            <person name="Jenkins J."/>
            <person name="Lowry D."/>
            <person name="Mamidi S."/>
            <person name="Sreedasyam A."/>
            <person name="Weng X."/>
            <person name="Barry K."/>
            <person name="Bonette J."/>
            <person name="Campitelli B."/>
            <person name="Daum C."/>
            <person name="Gordon S."/>
            <person name="Gould B."/>
            <person name="Lipzen A."/>
            <person name="MacQueen A."/>
            <person name="Palacio-Mejia J."/>
            <person name="Plott C."/>
            <person name="Shakirov E."/>
            <person name="Shu S."/>
            <person name="Yoshinaga Y."/>
            <person name="Zane M."/>
            <person name="Rokhsar D."/>
            <person name="Grimwood J."/>
            <person name="Schmutz J."/>
            <person name="Juenger T."/>
        </authorList>
    </citation>
    <scope>NUCLEOTIDE SEQUENCE [LARGE SCALE GENOMIC DNA]</scope>
    <source>
        <strain evidence="4">cv. HAL2</strain>
        <strain evidence="3">HAL2</strain>
    </source>
</reference>
<dbReference type="PANTHER" id="PTHR34223">
    <property type="entry name" value="OS11G0201299 PROTEIN"/>
    <property type="match status" value="1"/>
</dbReference>
<dbReference type="Gene3D" id="1.20.1280.50">
    <property type="match status" value="1"/>
</dbReference>
<organism evidence="3 4">
    <name type="scientific">Panicum hallii var. hallii</name>
    <dbReference type="NCBI Taxonomy" id="1504633"/>
    <lineage>
        <taxon>Eukaryota</taxon>
        <taxon>Viridiplantae</taxon>
        <taxon>Streptophyta</taxon>
        <taxon>Embryophyta</taxon>
        <taxon>Tracheophyta</taxon>
        <taxon>Spermatophyta</taxon>
        <taxon>Magnoliopsida</taxon>
        <taxon>Liliopsida</taxon>
        <taxon>Poales</taxon>
        <taxon>Poaceae</taxon>
        <taxon>PACMAD clade</taxon>
        <taxon>Panicoideae</taxon>
        <taxon>Panicodae</taxon>
        <taxon>Paniceae</taxon>
        <taxon>Panicinae</taxon>
        <taxon>Panicum</taxon>
        <taxon>Panicum sect. Panicum</taxon>
    </lineage>
</organism>
<dbReference type="OrthoDB" id="586540at2759"/>
<dbReference type="InterPro" id="IPR032675">
    <property type="entry name" value="LRR_dom_sf"/>
</dbReference>
<evidence type="ECO:0000259" key="2">
    <source>
        <dbReference type="Pfam" id="PF00646"/>
    </source>
</evidence>